<keyword evidence="2" id="KW-0808">Transferase</keyword>
<dbReference type="CDD" id="cd02440">
    <property type="entry name" value="AdoMet_MTases"/>
    <property type="match status" value="1"/>
</dbReference>
<gene>
    <name evidence="9" type="primary">ETFBKMT</name>
</gene>
<reference evidence="10" key="1">
    <citation type="submission" date="2011-08" db="EMBL/GenBank/DDBJ databases">
        <title>The draft genome of Latimeria chalumnae.</title>
        <authorList>
            <person name="Di Palma F."/>
            <person name="Alfoldi J."/>
            <person name="Johnson J."/>
            <person name="Berlin A."/>
            <person name="Gnerre S."/>
            <person name="Jaffe D."/>
            <person name="MacCallum I."/>
            <person name="Young S."/>
            <person name="Walker B.J."/>
            <person name="Lander E."/>
            <person name="Lindblad-Toh K."/>
        </authorList>
    </citation>
    <scope>NUCLEOTIDE SEQUENCE [LARGE SCALE GENOMIC DNA]</scope>
    <source>
        <strain evidence="10">Wild caught</strain>
    </source>
</reference>
<dbReference type="GeneTree" id="ENSGT00940000163501"/>
<dbReference type="HOGENOM" id="CLU_074455_1_0_1"/>
<dbReference type="STRING" id="7897.ENSLACP00000014909"/>
<dbReference type="Pfam" id="PF10294">
    <property type="entry name" value="Methyltransf_16"/>
    <property type="match status" value="1"/>
</dbReference>
<accession>H3AZ38</accession>
<evidence type="ECO:0000256" key="4">
    <source>
        <dbReference type="ARBA" id="ARBA00037932"/>
    </source>
</evidence>
<dbReference type="EMBL" id="AFYH01126962">
    <property type="status" value="NOT_ANNOTATED_CDS"/>
    <property type="molecule type" value="Genomic_DNA"/>
</dbReference>
<dbReference type="GO" id="GO:0016279">
    <property type="term" value="F:protein-lysine N-methyltransferase activity"/>
    <property type="evidence" value="ECO:0007669"/>
    <property type="project" value="TreeGrafter"/>
</dbReference>
<dbReference type="PANTHER" id="PTHR43648">
    <property type="entry name" value="ELECTRON TRANSFER FLAVOPROTEIN BETA SUBUNIT LYSINE METHYLTRANSFERASE"/>
    <property type="match status" value="1"/>
</dbReference>
<evidence type="ECO:0000313" key="10">
    <source>
        <dbReference type="Proteomes" id="UP000008672"/>
    </source>
</evidence>
<dbReference type="OMA" id="RQENYGL"/>
<evidence type="ECO:0000256" key="2">
    <source>
        <dbReference type="ARBA" id="ARBA00022679"/>
    </source>
</evidence>
<protein>
    <recommendedName>
        <fullName evidence="5">Electron transfer flavoprotein beta subunit lysine methyltransferase</fullName>
    </recommendedName>
    <alternativeName>
        <fullName evidence="7">ETFB lysine methyltransferase</fullName>
    </alternativeName>
    <alternativeName>
        <fullName evidence="6">Protein N-lysine methyltransferase METTL20</fullName>
    </alternativeName>
</protein>
<sequence length="222" mass="25386">MYSGNLEVKRFIEENTEIVRAHLTPEIGLRLFTPACRFWHERPELWPFSDPFWAIYWPGGQALARYILDKPETVRFKRVLDIGSGCGASSIAAGMSGASRVLANDVDPIADIAITMNCELNNMKPFPVLSRNIIGTEPARWDVILLGDMFYEEELADGLHHWLRKCIRIQGTQVLIGDPGRSQFTRHAIQRQLEKMAEYELPDTTKEENYGLSTSTVWEYRP</sequence>
<evidence type="ECO:0000313" key="9">
    <source>
        <dbReference type="Ensembl" id="ENSLACP00000014909.1"/>
    </source>
</evidence>
<comment type="similarity">
    <text evidence="4">Belongs to the methyltransferase superfamily. ETFBKMT family.</text>
</comment>
<keyword evidence="10" id="KW-1185">Reference proteome</keyword>
<evidence type="ECO:0000256" key="3">
    <source>
        <dbReference type="ARBA" id="ARBA00022691"/>
    </source>
</evidence>
<dbReference type="Ensembl" id="ENSLACT00000015013.1">
    <property type="protein sequence ID" value="ENSLACP00000014909.1"/>
    <property type="gene ID" value="ENSLACG00000013120.1"/>
</dbReference>
<comment type="catalytic activity">
    <reaction evidence="8">
        <text>L-lysyl-[protein] + 3 S-adenosyl-L-methionine = N(6),N(6),N(6)-trimethyl-L-lysyl-[protein] + 3 S-adenosyl-L-homocysteine + 3 H(+)</text>
        <dbReference type="Rhea" id="RHEA:54192"/>
        <dbReference type="Rhea" id="RHEA-COMP:9752"/>
        <dbReference type="Rhea" id="RHEA-COMP:13826"/>
        <dbReference type="ChEBI" id="CHEBI:15378"/>
        <dbReference type="ChEBI" id="CHEBI:29969"/>
        <dbReference type="ChEBI" id="CHEBI:57856"/>
        <dbReference type="ChEBI" id="CHEBI:59789"/>
        <dbReference type="ChEBI" id="CHEBI:61961"/>
    </reaction>
    <physiologicalReaction direction="left-to-right" evidence="8">
        <dbReference type="Rhea" id="RHEA:54193"/>
    </physiologicalReaction>
</comment>
<proteinExistence type="inferred from homology"/>
<name>H3AZ38_LATCH</name>
<dbReference type="SUPFAM" id="SSF53335">
    <property type="entry name" value="S-adenosyl-L-methionine-dependent methyltransferases"/>
    <property type="match status" value="1"/>
</dbReference>
<dbReference type="Gene3D" id="3.40.50.150">
    <property type="entry name" value="Vaccinia Virus protein VP39"/>
    <property type="match status" value="1"/>
</dbReference>
<dbReference type="FunCoup" id="H3AZ38">
    <property type="interactions" value="63"/>
</dbReference>
<organism evidence="9 10">
    <name type="scientific">Latimeria chalumnae</name>
    <name type="common">Coelacanth</name>
    <dbReference type="NCBI Taxonomy" id="7897"/>
    <lineage>
        <taxon>Eukaryota</taxon>
        <taxon>Metazoa</taxon>
        <taxon>Chordata</taxon>
        <taxon>Craniata</taxon>
        <taxon>Vertebrata</taxon>
        <taxon>Euteleostomi</taxon>
        <taxon>Coelacanthiformes</taxon>
        <taxon>Coelacanthidae</taxon>
        <taxon>Latimeria</taxon>
    </lineage>
</organism>
<dbReference type="InterPro" id="IPR050078">
    <property type="entry name" value="Ribosomal_L11_MeTrfase_PrmA"/>
</dbReference>
<evidence type="ECO:0000256" key="1">
    <source>
        <dbReference type="ARBA" id="ARBA00022603"/>
    </source>
</evidence>
<dbReference type="GO" id="GO:0032259">
    <property type="term" value="P:methylation"/>
    <property type="evidence" value="ECO:0007669"/>
    <property type="project" value="UniProtKB-KW"/>
</dbReference>
<dbReference type="InterPro" id="IPR029063">
    <property type="entry name" value="SAM-dependent_MTases_sf"/>
</dbReference>
<reference evidence="9" key="2">
    <citation type="submission" date="2025-08" db="UniProtKB">
        <authorList>
            <consortium name="Ensembl"/>
        </authorList>
    </citation>
    <scope>IDENTIFICATION</scope>
</reference>
<keyword evidence="1" id="KW-0489">Methyltransferase</keyword>
<evidence type="ECO:0000256" key="7">
    <source>
        <dbReference type="ARBA" id="ARBA00042266"/>
    </source>
</evidence>
<dbReference type="GO" id="GO:0005759">
    <property type="term" value="C:mitochondrial matrix"/>
    <property type="evidence" value="ECO:0007669"/>
    <property type="project" value="TreeGrafter"/>
</dbReference>
<dbReference type="PANTHER" id="PTHR43648:SF1">
    <property type="entry name" value="ELECTRON TRANSFER FLAVOPROTEIN BETA SUBUNIT LYSINE METHYLTRANSFERASE"/>
    <property type="match status" value="1"/>
</dbReference>
<reference evidence="9" key="3">
    <citation type="submission" date="2025-09" db="UniProtKB">
        <authorList>
            <consortium name="Ensembl"/>
        </authorList>
    </citation>
    <scope>IDENTIFICATION</scope>
</reference>
<evidence type="ECO:0000256" key="5">
    <source>
        <dbReference type="ARBA" id="ARBA00040322"/>
    </source>
</evidence>
<dbReference type="InterPro" id="IPR019410">
    <property type="entry name" value="Methyltransf_16"/>
</dbReference>
<evidence type="ECO:0000256" key="6">
    <source>
        <dbReference type="ARBA" id="ARBA00041867"/>
    </source>
</evidence>
<keyword evidence="3" id="KW-0949">S-adenosyl-L-methionine</keyword>
<evidence type="ECO:0000256" key="8">
    <source>
        <dbReference type="ARBA" id="ARBA00049497"/>
    </source>
</evidence>
<dbReference type="Proteomes" id="UP000008672">
    <property type="component" value="Unassembled WGS sequence"/>
</dbReference>
<dbReference type="InParanoid" id="H3AZ38"/>
<dbReference type="AlphaFoldDB" id="H3AZ38"/>
<dbReference type="eggNOG" id="ENOG502QUSY">
    <property type="taxonomic scope" value="Eukaryota"/>
</dbReference>